<feature type="chain" id="PRO_5015398340" description="Lipoprotein" evidence="2">
    <location>
        <begin position="31"/>
        <end position="125"/>
    </location>
</feature>
<dbReference type="EMBL" id="PJCH01000001">
    <property type="protein sequence ID" value="PQA89329.1"/>
    <property type="molecule type" value="Genomic_DNA"/>
</dbReference>
<reference evidence="3 4" key="1">
    <citation type="submission" date="2017-12" db="EMBL/GenBank/DDBJ databases">
        <authorList>
            <person name="Hurst M.R.H."/>
        </authorList>
    </citation>
    <scope>NUCLEOTIDE SEQUENCE [LARGE SCALE GENOMIC DNA]</scope>
    <source>
        <strain evidence="3 4">SY-3-19</strain>
    </source>
</reference>
<feature type="signal peptide" evidence="2">
    <location>
        <begin position="1"/>
        <end position="30"/>
    </location>
</feature>
<proteinExistence type="predicted"/>
<protein>
    <recommendedName>
        <fullName evidence="5">Lipoprotein</fullName>
    </recommendedName>
</protein>
<keyword evidence="4" id="KW-1185">Reference proteome</keyword>
<gene>
    <name evidence="3" type="ORF">CW354_00160</name>
</gene>
<keyword evidence="2" id="KW-0732">Signal</keyword>
<evidence type="ECO:0000256" key="1">
    <source>
        <dbReference type="SAM" id="MobiDB-lite"/>
    </source>
</evidence>
<dbReference type="PROSITE" id="PS51257">
    <property type="entry name" value="PROKAR_LIPOPROTEIN"/>
    <property type="match status" value="1"/>
</dbReference>
<comment type="caution">
    <text evidence="3">The sequence shown here is derived from an EMBL/GenBank/DDBJ whole genome shotgun (WGS) entry which is preliminary data.</text>
</comment>
<evidence type="ECO:0000256" key="2">
    <source>
        <dbReference type="SAM" id="SignalP"/>
    </source>
</evidence>
<dbReference type="OrthoDB" id="7173676at2"/>
<evidence type="ECO:0008006" key="5">
    <source>
        <dbReference type="Google" id="ProtNLM"/>
    </source>
</evidence>
<evidence type="ECO:0000313" key="4">
    <source>
        <dbReference type="Proteomes" id="UP000239504"/>
    </source>
</evidence>
<organism evidence="3 4">
    <name type="scientific">Hyphococcus luteus</name>
    <dbReference type="NCBI Taxonomy" id="2058213"/>
    <lineage>
        <taxon>Bacteria</taxon>
        <taxon>Pseudomonadati</taxon>
        <taxon>Pseudomonadota</taxon>
        <taxon>Alphaproteobacteria</taxon>
        <taxon>Parvularculales</taxon>
        <taxon>Parvularculaceae</taxon>
        <taxon>Hyphococcus</taxon>
    </lineage>
</organism>
<accession>A0A2S7KA60</accession>
<name>A0A2S7KA60_9PROT</name>
<dbReference type="AlphaFoldDB" id="A0A2S7KA60"/>
<dbReference type="RefSeq" id="WP_104828032.1">
    <property type="nucleotide sequence ID" value="NZ_PJCH01000001.1"/>
</dbReference>
<feature type="region of interest" description="Disordered" evidence="1">
    <location>
        <begin position="59"/>
        <end position="82"/>
    </location>
</feature>
<dbReference type="Proteomes" id="UP000239504">
    <property type="component" value="Unassembled WGS sequence"/>
</dbReference>
<sequence length="125" mass="13119">MASLHKRGPFALIGALLFAAACQTSPASEAAVLESADTQTMTKVKSVLAGAMNVASVDLGAGDPTESPVISVLPPRPSPYEDRSPAMPVLFDLVVKGNVCYAVRRETGEAYELDGVACRPFRDLP</sequence>
<evidence type="ECO:0000313" key="3">
    <source>
        <dbReference type="EMBL" id="PQA89329.1"/>
    </source>
</evidence>